<dbReference type="EMBL" id="JRUQ01000062">
    <property type="protein sequence ID" value="KGT88299.1"/>
    <property type="molecule type" value="Genomic_DNA"/>
</dbReference>
<dbReference type="OrthoDB" id="8640229at2"/>
<dbReference type="Proteomes" id="UP000030351">
    <property type="component" value="Unassembled WGS sequence"/>
</dbReference>
<keyword evidence="2" id="KW-1185">Reference proteome</keyword>
<organism evidence="1 2">
    <name type="scientific">Erwinia typographi</name>
    <dbReference type="NCBI Taxonomy" id="371042"/>
    <lineage>
        <taxon>Bacteria</taxon>
        <taxon>Pseudomonadati</taxon>
        <taxon>Pseudomonadota</taxon>
        <taxon>Gammaproteobacteria</taxon>
        <taxon>Enterobacterales</taxon>
        <taxon>Erwiniaceae</taxon>
        <taxon>Erwinia</taxon>
    </lineage>
</organism>
<dbReference type="Pfam" id="PF05521">
    <property type="entry name" value="Phage_HCP"/>
    <property type="match status" value="1"/>
</dbReference>
<dbReference type="RefSeq" id="WP_034897473.1">
    <property type="nucleotide sequence ID" value="NZ_JRUQ01000062.1"/>
</dbReference>
<gene>
    <name evidence="1" type="ORF">NG99_21305</name>
</gene>
<comment type="caution">
    <text evidence="1">The sequence shown here is derived from an EMBL/GenBank/DDBJ whole genome shotgun (WGS) entry which is preliminary data.</text>
</comment>
<dbReference type="InterPro" id="IPR038666">
    <property type="entry name" value="SSP1_head-tail_sf"/>
</dbReference>
<dbReference type="Gene3D" id="2.40.10.270">
    <property type="entry name" value="Bacteriophage SPP1 head-tail adaptor protein"/>
    <property type="match status" value="1"/>
</dbReference>
<sequence>MRAGKMKRRITFQVSEERRGELGEVIREWRDLTTVWAEIREISGRERMTFGTVYSEATVRIWTRYRADITTANRILYRLPNVRGQVFSLLAVIPDADHSRLELICKGGISNG</sequence>
<dbReference type="eggNOG" id="COG5614">
    <property type="taxonomic scope" value="Bacteria"/>
</dbReference>
<accession>A0A0A3YRZ4</accession>
<protein>
    <submittedName>
        <fullName evidence="1">Head-tail adaptor</fullName>
    </submittedName>
</protein>
<reference evidence="1 2" key="1">
    <citation type="submission" date="2014-10" db="EMBL/GenBank/DDBJ databases">
        <title>Genome sequence of Erwinia typographi M043b.</title>
        <authorList>
            <person name="Chan K.-G."/>
            <person name="Tan W.-S."/>
        </authorList>
    </citation>
    <scope>NUCLEOTIDE SEQUENCE [LARGE SCALE GENOMIC DNA]</scope>
    <source>
        <strain evidence="1 2">M043b</strain>
    </source>
</reference>
<evidence type="ECO:0000313" key="2">
    <source>
        <dbReference type="Proteomes" id="UP000030351"/>
    </source>
</evidence>
<name>A0A0A3YRZ4_9GAMM</name>
<dbReference type="AlphaFoldDB" id="A0A0A3YRZ4"/>
<dbReference type="InterPro" id="IPR008767">
    <property type="entry name" value="Phage_SPP1_head-tail_adaptor"/>
</dbReference>
<dbReference type="NCBIfam" id="TIGR01563">
    <property type="entry name" value="gp16_SPP1"/>
    <property type="match status" value="1"/>
</dbReference>
<evidence type="ECO:0000313" key="1">
    <source>
        <dbReference type="EMBL" id="KGT88299.1"/>
    </source>
</evidence>
<dbReference type="STRING" id="371042.NG99_21305"/>
<proteinExistence type="predicted"/>